<evidence type="ECO:0000313" key="1">
    <source>
        <dbReference type="EMBL" id="MBL1410962.1"/>
    </source>
</evidence>
<dbReference type="Proteomes" id="UP000625283">
    <property type="component" value="Unassembled WGS sequence"/>
</dbReference>
<proteinExistence type="predicted"/>
<name>A0ABS1RAB1_9SPHI</name>
<accession>A0ABS1RAB1</accession>
<reference evidence="1 2" key="1">
    <citation type="submission" date="2021-01" db="EMBL/GenBank/DDBJ databases">
        <title>C459-1 draft genome sequence.</title>
        <authorList>
            <person name="Zhang X.-F."/>
        </authorList>
    </citation>
    <scope>NUCLEOTIDE SEQUENCE [LARGE SCALE GENOMIC DNA]</scope>
    <source>
        <strain evidence="2">C459-1</strain>
    </source>
</reference>
<keyword evidence="2" id="KW-1185">Reference proteome</keyword>
<evidence type="ECO:0008006" key="3">
    <source>
        <dbReference type="Google" id="ProtNLM"/>
    </source>
</evidence>
<dbReference type="RefSeq" id="WP_202104647.1">
    <property type="nucleotide sequence ID" value="NZ_JAERTY010000011.1"/>
</dbReference>
<evidence type="ECO:0000313" key="2">
    <source>
        <dbReference type="Proteomes" id="UP000625283"/>
    </source>
</evidence>
<dbReference type="EMBL" id="JAERTY010000011">
    <property type="protein sequence ID" value="MBL1410962.1"/>
    <property type="molecule type" value="Genomic_DNA"/>
</dbReference>
<gene>
    <name evidence="1" type="ORF">JKG61_19545</name>
</gene>
<protein>
    <recommendedName>
        <fullName evidence="3">DUF4347 domain-containing protein</fullName>
    </recommendedName>
</protein>
<comment type="caution">
    <text evidence="1">The sequence shown here is derived from an EMBL/GenBank/DDBJ whole genome shotgun (WGS) entry which is preliminary data.</text>
</comment>
<organism evidence="1 2">
    <name type="scientific">Sphingobacterium faecale</name>
    <dbReference type="NCBI Taxonomy" id="2803775"/>
    <lineage>
        <taxon>Bacteria</taxon>
        <taxon>Pseudomonadati</taxon>
        <taxon>Bacteroidota</taxon>
        <taxon>Sphingobacteriia</taxon>
        <taxon>Sphingobacteriales</taxon>
        <taxon>Sphingobacteriaceae</taxon>
        <taxon>Sphingobacterium</taxon>
    </lineage>
</organism>
<sequence length="164" mass="18745">MKTKIKKLDWRTKTILTCVFLFLTNVVQGQTINSIEEVRSTSKSFDQLLFNNTTIYFLSGEREQKKGEDAIAVIDLDLKHAVPPTVLKEAIGTWNFEKTKLVVIRNVSQANLLTVKENLLDKLPSLEYVYLILGIGDLGSWLTEVKGLPDNPWHYVYTRQVDSE</sequence>